<keyword evidence="2" id="KW-0813">Transport</keyword>
<feature type="transmembrane region" description="Helical" evidence="6">
    <location>
        <begin position="315"/>
        <end position="334"/>
    </location>
</feature>
<reference evidence="9" key="1">
    <citation type="journal article" date="2019" name="Int. J. Syst. Evol. Microbiol.">
        <title>The Global Catalogue of Microorganisms (GCM) 10K type strain sequencing project: providing services to taxonomists for standard genome sequencing and annotation.</title>
        <authorList>
            <consortium name="The Broad Institute Genomics Platform"/>
            <consortium name="The Broad Institute Genome Sequencing Center for Infectious Disease"/>
            <person name="Wu L."/>
            <person name="Ma J."/>
        </authorList>
    </citation>
    <scope>NUCLEOTIDE SEQUENCE [LARGE SCALE GENOMIC DNA]</scope>
    <source>
        <strain evidence="9">IBRC-M 10987</strain>
    </source>
</reference>
<dbReference type="InterPro" id="IPR011701">
    <property type="entry name" value="MFS"/>
</dbReference>
<evidence type="ECO:0000256" key="6">
    <source>
        <dbReference type="SAM" id="Phobius"/>
    </source>
</evidence>
<dbReference type="InterPro" id="IPR020846">
    <property type="entry name" value="MFS_dom"/>
</dbReference>
<feature type="transmembrane region" description="Helical" evidence="6">
    <location>
        <begin position="174"/>
        <end position="193"/>
    </location>
</feature>
<keyword evidence="5 6" id="KW-0472">Membrane</keyword>
<name>A0ABV8KBU2_9BACL</name>
<feature type="transmembrane region" description="Helical" evidence="6">
    <location>
        <begin position="86"/>
        <end position="110"/>
    </location>
</feature>
<dbReference type="Proteomes" id="UP001595715">
    <property type="component" value="Unassembled WGS sequence"/>
</dbReference>
<sequence length="408" mass="43748">MQDSHSRPDDHPAIAASRMDHLVFIVVTLLYWSTLYVYVPILSPFLSERGYSGTMIGIVLGSYGFTQLLIRFPLGLYSDKLHKRKPFLLLGMISGALSCLLFMMPGSWVWPLAGRIISGVCASVWAAFTVLYAAYFRSSESTKAMSNISFMTAAGQLIGMILSGQLAGARGWNAAFAAGIGFGVIGLLIALLVKEPKEGVERAPISLRMLRSVVRTRLLIQVSVLSILAHGVLFITMFGFTPLHATALGATKSELTWIVVAFMVPHAFTTFVTGRYLAPKFGIWNVIAAGFALSAVFTLAIPLSGSLGMLAVTQAFNGIAQGLHFPLFLALAITPFETAKRATAMGFYQAVYSAGMFAGPFVAGFMNEGYGLASGFWLGGGIALVSLLLTLRWRAAASSVAVQRTLSS</sequence>
<dbReference type="SUPFAM" id="SSF103473">
    <property type="entry name" value="MFS general substrate transporter"/>
    <property type="match status" value="1"/>
</dbReference>
<dbReference type="RefSeq" id="WP_377722077.1">
    <property type="nucleotide sequence ID" value="NZ_JBHSAM010000036.1"/>
</dbReference>
<feature type="transmembrane region" description="Helical" evidence="6">
    <location>
        <begin position="346"/>
        <end position="366"/>
    </location>
</feature>
<feature type="transmembrane region" description="Helical" evidence="6">
    <location>
        <begin position="372"/>
        <end position="391"/>
    </location>
</feature>
<proteinExistence type="predicted"/>
<feature type="transmembrane region" description="Helical" evidence="6">
    <location>
        <begin position="148"/>
        <end position="168"/>
    </location>
</feature>
<feature type="transmembrane region" description="Helical" evidence="6">
    <location>
        <begin position="255"/>
        <end position="274"/>
    </location>
</feature>
<evidence type="ECO:0000259" key="7">
    <source>
        <dbReference type="PROSITE" id="PS50850"/>
    </source>
</evidence>
<dbReference type="PANTHER" id="PTHR23518">
    <property type="entry name" value="C-METHYLTRANSFERASE"/>
    <property type="match status" value="1"/>
</dbReference>
<protein>
    <submittedName>
        <fullName evidence="8">MFS transporter</fullName>
    </submittedName>
</protein>
<accession>A0ABV8KBU2</accession>
<dbReference type="Gene3D" id="1.20.1250.20">
    <property type="entry name" value="MFS general substrate transporter like domains"/>
    <property type="match status" value="2"/>
</dbReference>
<evidence type="ECO:0000313" key="8">
    <source>
        <dbReference type="EMBL" id="MFC4103483.1"/>
    </source>
</evidence>
<dbReference type="EMBL" id="JBHSAM010000036">
    <property type="protein sequence ID" value="MFC4103483.1"/>
    <property type="molecule type" value="Genomic_DNA"/>
</dbReference>
<organism evidence="8 9">
    <name type="scientific">Paenibacillus xanthanilyticus</name>
    <dbReference type="NCBI Taxonomy" id="1783531"/>
    <lineage>
        <taxon>Bacteria</taxon>
        <taxon>Bacillati</taxon>
        <taxon>Bacillota</taxon>
        <taxon>Bacilli</taxon>
        <taxon>Bacillales</taxon>
        <taxon>Paenibacillaceae</taxon>
        <taxon>Paenibacillus</taxon>
    </lineage>
</organism>
<feature type="transmembrane region" description="Helical" evidence="6">
    <location>
        <begin position="21"/>
        <end position="39"/>
    </location>
</feature>
<dbReference type="PROSITE" id="PS50850">
    <property type="entry name" value="MFS"/>
    <property type="match status" value="1"/>
</dbReference>
<gene>
    <name evidence="8" type="ORF">ACFOZ8_28090</name>
</gene>
<keyword evidence="3 6" id="KW-0812">Transmembrane</keyword>
<evidence type="ECO:0000256" key="3">
    <source>
        <dbReference type="ARBA" id="ARBA00022692"/>
    </source>
</evidence>
<evidence type="ECO:0000256" key="5">
    <source>
        <dbReference type="ARBA" id="ARBA00023136"/>
    </source>
</evidence>
<evidence type="ECO:0000256" key="4">
    <source>
        <dbReference type="ARBA" id="ARBA00022989"/>
    </source>
</evidence>
<feature type="transmembrane region" description="Helical" evidence="6">
    <location>
        <begin position="51"/>
        <end position="74"/>
    </location>
</feature>
<dbReference type="InterPro" id="IPR036259">
    <property type="entry name" value="MFS_trans_sf"/>
</dbReference>
<feature type="transmembrane region" description="Helical" evidence="6">
    <location>
        <begin position="116"/>
        <end position="136"/>
    </location>
</feature>
<evidence type="ECO:0000256" key="2">
    <source>
        <dbReference type="ARBA" id="ARBA00022448"/>
    </source>
</evidence>
<dbReference type="Pfam" id="PF07690">
    <property type="entry name" value="MFS_1"/>
    <property type="match status" value="1"/>
</dbReference>
<keyword evidence="9" id="KW-1185">Reference proteome</keyword>
<evidence type="ECO:0000256" key="1">
    <source>
        <dbReference type="ARBA" id="ARBA00004651"/>
    </source>
</evidence>
<feature type="domain" description="Major facilitator superfamily (MFS) profile" evidence="7">
    <location>
        <begin position="20"/>
        <end position="398"/>
    </location>
</feature>
<evidence type="ECO:0000313" key="9">
    <source>
        <dbReference type="Proteomes" id="UP001595715"/>
    </source>
</evidence>
<feature type="transmembrane region" description="Helical" evidence="6">
    <location>
        <begin position="281"/>
        <end position="303"/>
    </location>
</feature>
<comment type="caution">
    <text evidence="8">The sequence shown here is derived from an EMBL/GenBank/DDBJ whole genome shotgun (WGS) entry which is preliminary data.</text>
</comment>
<feature type="transmembrane region" description="Helical" evidence="6">
    <location>
        <begin position="218"/>
        <end position="243"/>
    </location>
</feature>
<keyword evidence="4 6" id="KW-1133">Transmembrane helix</keyword>
<dbReference type="PANTHER" id="PTHR23518:SF2">
    <property type="entry name" value="MAJOR FACILITATOR SUPERFAMILY TRANSPORTER"/>
    <property type="match status" value="1"/>
</dbReference>
<comment type="subcellular location">
    <subcellularLocation>
        <location evidence="1">Cell membrane</location>
        <topology evidence="1">Multi-pass membrane protein</topology>
    </subcellularLocation>
</comment>